<evidence type="ECO:0000313" key="3">
    <source>
        <dbReference type="Proteomes" id="UP000188268"/>
    </source>
</evidence>
<dbReference type="Gramene" id="OMO82223">
    <property type="protein sequence ID" value="OMO82223"/>
    <property type="gene ID" value="CCACVL1_12030"/>
</dbReference>
<protein>
    <submittedName>
        <fullName evidence="2">STE/STE20 protein kinase</fullName>
    </submittedName>
</protein>
<comment type="caution">
    <text evidence="2">The sequence shown here is derived from an EMBL/GenBank/DDBJ whole genome shotgun (WGS) entry which is preliminary data.</text>
</comment>
<dbReference type="Proteomes" id="UP000188268">
    <property type="component" value="Unassembled WGS sequence"/>
</dbReference>
<gene>
    <name evidence="2" type="ORF">CCACVL1_12030</name>
</gene>
<dbReference type="EMBL" id="AWWV01010040">
    <property type="protein sequence ID" value="OMO82223.1"/>
    <property type="molecule type" value="Genomic_DNA"/>
</dbReference>
<dbReference type="AlphaFoldDB" id="A0A1R3II37"/>
<keyword evidence="2" id="KW-0808">Transferase</keyword>
<name>A0A1R3II37_COCAP</name>
<keyword evidence="3" id="KW-1185">Reference proteome</keyword>
<reference evidence="2 3" key="1">
    <citation type="submission" date="2013-09" db="EMBL/GenBank/DDBJ databases">
        <title>Corchorus capsularis genome sequencing.</title>
        <authorList>
            <person name="Alam M."/>
            <person name="Haque M.S."/>
            <person name="Islam M.S."/>
            <person name="Emdad E.M."/>
            <person name="Islam M.M."/>
            <person name="Ahmed B."/>
            <person name="Halim A."/>
            <person name="Hossen Q.M.M."/>
            <person name="Hossain M.Z."/>
            <person name="Ahmed R."/>
            <person name="Khan M.M."/>
            <person name="Islam R."/>
            <person name="Rashid M.M."/>
            <person name="Khan S.A."/>
            <person name="Rahman M.S."/>
            <person name="Alam M."/>
        </authorList>
    </citation>
    <scope>NUCLEOTIDE SEQUENCE [LARGE SCALE GENOMIC DNA]</scope>
    <source>
        <strain evidence="3">cv. CVL-1</strain>
        <tissue evidence="2">Whole seedling</tissue>
    </source>
</reference>
<accession>A0A1R3II37</accession>
<feature type="compositionally biased region" description="Low complexity" evidence="1">
    <location>
        <begin position="15"/>
        <end position="26"/>
    </location>
</feature>
<evidence type="ECO:0000313" key="2">
    <source>
        <dbReference type="EMBL" id="OMO82223.1"/>
    </source>
</evidence>
<sequence length="67" mass="7166">MGKKKRIAAQKDKVAGASTSAAAGGSYSHPSSRTSYPVPGLLEEADLVNQVNQVIRKNKIQKEGIWV</sequence>
<organism evidence="2 3">
    <name type="scientific">Corchorus capsularis</name>
    <name type="common">Jute</name>
    <dbReference type="NCBI Taxonomy" id="210143"/>
    <lineage>
        <taxon>Eukaryota</taxon>
        <taxon>Viridiplantae</taxon>
        <taxon>Streptophyta</taxon>
        <taxon>Embryophyta</taxon>
        <taxon>Tracheophyta</taxon>
        <taxon>Spermatophyta</taxon>
        <taxon>Magnoliopsida</taxon>
        <taxon>eudicotyledons</taxon>
        <taxon>Gunneridae</taxon>
        <taxon>Pentapetalae</taxon>
        <taxon>rosids</taxon>
        <taxon>malvids</taxon>
        <taxon>Malvales</taxon>
        <taxon>Malvaceae</taxon>
        <taxon>Grewioideae</taxon>
        <taxon>Apeibeae</taxon>
        <taxon>Corchorus</taxon>
    </lineage>
</organism>
<feature type="region of interest" description="Disordered" evidence="1">
    <location>
        <begin position="1"/>
        <end position="35"/>
    </location>
</feature>
<evidence type="ECO:0000256" key="1">
    <source>
        <dbReference type="SAM" id="MobiDB-lite"/>
    </source>
</evidence>
<keyword evidence="2" id="KW-0418">Kinase</keyword>
<dbReference type="GO" id="GO:0016301">
    <property type="term" value="F:kinase activity"/>
    <property type="evidence" value="ECO:0007669"/>
    <property type="project" value="UniProtKB-KW"/>
</dbReference>
<proteinExistence type="predicted"/>